<dbReference type="InterPro" id="IPR015422">
    <property type="entry name" value="PyrdxlP-dep_Trfase_small"/>
</dbReference>
<gene>
    <name evidence="4" type="ordered locus">VIT_02s0234g00090</name>
</gene>
<dbReference type="Gene3D" id="3.40.640.10">
    <property type="entry name" value="Type I PLP-dependent aspartate aminotransferase-like (Major domain)"/>
    <property type="match status" value="1"/>
</dbReference>
<dbReference type="GO" id="GO:0006520">
    <property type="term" value="P:amino acid metabolic process"/>
    <property type="evidence" value="ECO:0000318"/>
    <property type="project" value="GO_Central"/>
</dbReference>
<dbReference type="GO" id="GO:0016847">
    <property type="term" value="F:1-aminocyclopropane-1-carboxylate synthase activity"/>
    <property type="evidence" value="ECO:0007669"/>
    <property type="project" value="UniProtKB-ARBA"/>
</dbReference>
<evidence type="ECO:0000313" key="4">
    <source>
        <dbReference type="EMBL" id="CBI25768.3"/>
    </source>
</evidence>
<dbReference type="PRINTS" id="PR00753">
    <property type="entry name" value="ACCSYNTHASE"/>
</dbReference>
<dbReference type="Pfam" id="PF00155">
    <property type="entry name" value="Aminotran_1_2"/>
    <property type="match status" value="1"/>
</dbReference>
<evidence type="ECO:0000313" key="5">
    <source>
        <dbReference type="Proteomes" id="UP000009183"/>
    </source>
</evidence>
<dbReference type="InterPro" id="IPR050478">
    <property type="entry name" value="Ethylene_sulfur-biosynth"/>
</dbReference>
<dbReference type="InterPro" id="IPR004838">
    <property type="entry name" value="NHTrfase_class1_PyrdxlP-BS"/>
</dbReference>
<reference evidence="5" key="1">
    <citation type="journal article" date="2007" name="Nature">
        <title>The grapevine genome sequence suggests ancestral hexaploidization in major angiosperm phyla.</title>
        <authorList>
            <consortium name="The French-Italian Public Consortium for Grapevine Genome Characterization."/>
            <person name="Jaillon O."/>
            <person name="Aury J.-M."/>
            <person name="Noel B."/>
            <person name="Policriti A."/>
            <person name="Clepet C."/>
            <person name="Casagrande A."/>
            <person name="Choisne N."/>
            <person name="Aubourg S."/>
            <person name="Vitulo N."/>
            <person name="Jubin C."/>
            <person name="Vezzi A."/>
            <person name="Legeai F."/>
            <person name="Hugueney P."/>
            <person name="Dasilva C."/>
            <person name="Horner D."/>
            <person name="Mica E."/>
            <person name="Jublot D."/>
            <person name="Poulain J."/>
            <person name="Bruyere C."/>
            <person name="Billault A."/>
            <person name="Segurens B."/>
            <person name="Gouyvenoux M."/>
            <person name="Ugarte E."/>
            <person name="Cattonaro F."/>
            <person name="Anthouard V."/>
            <person name="Vico V."/>
            <person name="Del Fabbro C."/>
            <person name="Alaux M."/>
            <person name="Di Gaspero G."/>
            <person name="Dumas V."/>
            <person name="Felice N."/>
            <person name="Paillard S."/>
            <person name="Juman I."/>
            <person name="Moroldo M."/>
            <person name="Scalabrin S."/>
            <person name="Canaguier A."/>
            <person name="Le Clainche I."/>
            <person name="Malacrida G."/>
            <person name="Durand E."/>
            <person name="Pesole G."/>
            <person name="Laucou V."/>
            <person name="Chatelet P."/>
            <person name="Merdinoglu D."/>
            <person name="Delledonne M."/>
            <person name="Pezzotti M."/>
            <person name="Lecharny A."/>
            <person name="Scarpelli C."/>
            <person name="Artiguenave F."/>
            <person name="Pe M.E."/>
            <person name="Valle G."/>
            <person name="Morgante M."/>
            <person name="Caboche M."/>
            <person name="Adam-Blondon A.-F."/>
            <person name="Weissenbach J."/>
            <person name="Quetier F."/>
            <person name="Wincker P."/>
        </authorList>
    </citation>
    <scope>NUCLEOTIDE SEQUENCE [LARGE SCALE GENOMIC DNA]</scope>
    <source>
        <strain evidence="5">cv. Pinot noir / PN40024</strain>
    </source>
</reference>
<feature type="domain" description="Aminotransferase class I/classII large" evidence="3">
    <location>
        <begin position="73"/>
        <end position="452"/>
    </location>
</feature>
<dbReference type="SMR" id="D7T5I5"/>
<dbReference type="OrthoDB" id="691673at2759"/>
<dbReference type="PaxDb" id="29760-VIT_02s0234g00090.t01"/>
<evidence type="ECO:0000259" key="3">
    <source>
        <dbReference type="Pfam" id="PF00155"/>
    </source>
</evidence>
<keyword evidence="5" id="KW-1185">Reference proteome</keyword>
<dbReference type="InterPro" id="IPR004839">
    <property type="entry name" value="Aminotransferase_I/II_large"/>
</dbReference>
<evidence type="ECO:0000256" key="2">
    <source>
        <dbReference type="ARBA" id="ARBA00022898"/>
    </source>
</evidence>
<dbReference type="PROSITE" id="PS00105">
    <property type="entry name" value="AA_TRANSFER_CLASS_1"/>
    <property type="match status" value="1"/>
</dbReference>
<keyword evidence="2" id="KW-0663">Pyridoxal phosphate</keyword>
<dbReference type="CDD" id="cd00609">
    <property type="entry name" value="AAT_like"/>
    <property type="match status" value="1"/>
</dbReference>
<dbReference type="GO" id="GO:0030170">
    <property type="term" value="F:pyridoxal phosphate binding"/>
    <property type="evidence" value="ECO:0007669"/>
    <property type="project" value="InterPro"/>
</dbReference>
<dbReference type="SUPFAM" id="SSF53383">
    <property type="entry name" value="PLP-dependent transferases"/>
    <property type="match status" value="1"/>
</dbReference>
<dbReference type="PANTHER" id="PTHR43795:SF39">
    <property type="entry name" value="AMINOTRANSFERASE CLASS I_CLASSII DOMAIN-CONTAINING PROTEIN"/>
    <property type="match status" value="1"/>
</dbReference>
<dbReference type="Gene3D" id="3.90.1150.10">
    <property type="entry name" value="Aspartate Aminotransferase, domain 1"/>
    <property type="match status" value="1"/>
</dbReference>
<dbReference type="EMBL" id="FN595528">
    <property type="protein sequence ID" value="CBI25768.3"/>
    <property type="molecule type" value="Genomic_DNA"/>
</dbReference>
<dbReference type="STRING" id="29760.D7T5I5"/>
<name>D7T5I5_VITVI</name>
<dbReference type="GO" id="GO:0008483">
    <property type="term" value="F:transaminase activity"/>
    <property type="evidence" value="ECO:0000318"/>
    <property type="project" value="GO_Central"/>
</dbReference>
<dbReference type="InterPro" id="IPR015424">
    <property type="entry name" value="PyrdxlP-dep_Trfase"/>
</dbReference>
<proteinExistence type="inferred from homology"/>
<protein>
    <recommendedName>
        <fullName evidence="3">Aminotransferase class I/classII large domain-containing protein</fullName>
    </recommendedName>
</protein>
<dbReference type="InParanoid" id="D7T5I5"/>
<dbReference type="eggNOG" id="KOG0256">
    <property type="taxonomic scope" value="Eukaryota"/>
</dbReference>
<dbReference type="PANTHER" id="PTHR43795">
    <property type="entry name" value="BIFUNCTIONAL ASPARTATE AMINOTRANSFERASE AND GLUTAMATE/ASPARTATE-PREPHENATE AMINOTRANSFERASE-RELATED"/>
    <property type="match status" value="1"/>
</dbReference>
<dbReference type="Proteomes" id="UP000009183">
    <property type="component" value="Chromosome 2"/>
</dbReference>
<dbReference type="InterPro" id="IPR015421">
    <property type="entry name" value="PyrdxlP-dep_Trfase_major"/>
</dbReference>
<evidence type="ECO:0000256" key="1">
    <source>
        <dbReference type="ARBA" id="ARBA00007441"/>
    </source>
</evidence>
<dbReference type="AlphaFoldDB" id="D7T5I5"/>
<accession>D7T5I5</accession>
<organism evidence="4 5">
    <name type="scientific">Vitis vinifera</name>
    <name type="common">Grape</name>
    <dbReference type="NCBI Taxonomy" id="29760"/>
    <lineage>
        <taxon>Eukaryota</taxon>
        <taxon>Viridiplantae</taxon>
        <taxon>Streptophyta</taxon>
        <taxon>Embryophyta</taxon>
        <taxon>Tracheophyta</taxon>
        <taxon>Spermatophyta</taxon>
        <taxon>Magnoliopsida</taxon>
        <taxon>eudicotyledons</taxon>
        <taxon>Gunneridae</taxon>
        <taxon>Pentapetalae</taxon>
        <taxon>rosids</taxon>
        <taxon>Vitales</taxon>
        <taxon>Vitaceae</taxon>
        <taxon>Viteae</taxon>
        <taxon>Vitis</taxon>
    </lineage>
</organism>
<dbReference type="HOGENOM" id="CLU_017584_1_0_1"/>
<dbReference type="OMA" id="WKAYDLN"/>
<comment type="similarity">
    <text evidence="1">Belongs to the class-I pyridoxal-phosphate-dependent aminotransferase family.</text>
</comment>
<sequence length="506" mass="55728">MARVPALTTSIQYTQHYLLEKLVVKGVVVLMGFCSLSTLAMADRHGEDSPYFAGWKAYDLNPYDLLYNPSGIIQMGLAENQVGTDLLEEWLEKHSDIPTWKGTLTSFKQTALYQDYHGLANFRKALANFMAEVRGRRVKIDPDMIVLTAGATAGNEILTFCIADPGEALLVPTPYYPGFDRDLRWRTGVDIIPVKCYSYNNFEVTLPALEKAYQEGLSKKQSIKAILITNPSNPLGLTISPQTLTMILDFAAEKSIHVISDEVYAGTVFSSQPFTSILEIVQSSNKYDPETVHVVYSLSKDLGLPGFRIGAIYSSNPRIITASRRMSSFSLISSQTQVLLKCLLSDSGFIAEYLATIKERLKRRHGEFKRGLKEIGIDSLEGNAGLFSWVNLRNLLVCDNWDGEMKLWRVILEEIGLNVSPGCSFHCEEPGWFRVCYGNMSEDEMNVALGRIKAFMSAGRAQEIAVLSMGKTDALAAAEGSSGVAAAACTSLGLDAGDLQPEPLAH</sequence>